<feature type="compositionally biased region" description="Polar residues" evidence="1">
    <location>
        <begin position="55"/>
        <end position="65"/>
    </location>
</feature>
<evidence type="ECO:0000313" key="3">
    <source>
        <dbReference type="EMBL" id="KAF9783676.1"/>
    </source>
</evidence>
<dbReference type="GO" id="GO:0004674">
    <property type="term" value="F:protein serine/threonine kinase activity"/>
    <property type="evidence" value="ECO:0007669"/>
    <property type="project" value="TreeGrafter"/>
</dbReference>
<gene>
    <name evidence="3" type="ORF">BJ322DRAFT_872039</name>
</gene>
<comment type="caution">
    <text evidence="3">The sequence shown here is derived from an EMBL/GenBank/DDBJ whole genome shotgun (WGS) entry which is preliminary data.</text>
</comment>
<dbReference type="Proteomes" id="UP000736335">
    <property type="component" value="Unassembled WGS sequence"/>
</dbReference>
<dbReference type="SUPFAM" id="SSF56112">
    <property type="entry name" value="Protein kinase-like (PK-like)"/>
    <property type="match status" value="1"/>
</dbReference>
<accession>A0A9P6L5X3</accession>
<dbReference type="AlphaFoldDB" id="A0A9P6L5X3"/>
<feature type="compositionally biased region" description="Basic and acidic residues" evidence="1">
    <location>
        <begin position="66"/>
        <end position="85"/>
    </location>
</feature>
<evidence type="ECO:0000256" key="1">
    <source>
        <dbReference type="SAM" id="MobiDB-lite"/>
    </source>
</evidence>
<dbReference type="PROSITE" id="PS50011">
    <property type="entry name" value="PROTEIN_KINASE_DOM"/>
    <property type="match status" value="1"/>
</dbReference>
<dbReference type="GO" id="GO:0005524">
    <property type="term" value="F:ATP binding"/>
    <property type="evidence" value="ECO:0007669"/>
    <property type="project" value="InterPro"/>
</dbReference>
<reference evidence="3" key="1">
    <citation type="journal article" date="2020" name="Nat. Commun.">
        <title>Large-scale genome sequencing of mycorrhizal fungi provides insights into the early evolution of symbiotic traits.</title>
        <authorList>
            <person name="Miyauchi S."/>
            <person name="Kiss E."/>
            <person name="Kuo A."/>
            <person name="Drula E."/>
            <person name="Kohler A."/>
            <person name="Sanchez-Garcia M."/>
            <person name="Morin E."/>
            <person name="Andreopoulos B."/>
            <person name="Barry K.W."/>
            <person name="Bonito G."/>
            <person name="Buee M."/>
            <person name="Carver A."/>
            <person name="Chen C."/>
            <person name="Cichocki N."/>
            <person name="Clum A."/>
            <person name="Culley D."/>
            <person name="Crous P.W."/>
            <person name="Fauchery L."/>
            <person name="Girlanda M."/>
            <person name="Hayes R.D."/>
            <person name="Keri Z."/>
            <person name="LaButti K."/>
            <person name="Lipzen A."/>
            <person name="Lombard V."/>
            <person name="Magnuson J."/>
            <person name="Maillard F."/>
            <person name="Murat C."/>
            <person name="Nolan M."/>
            <person name="Ohm R.A."/>
            <person name="Pangilinan J."/>
            <person name="Pereira M.F."/>
            <person name="Perotto S."/>
            <person name="Peter M."/>
            <person name="Pfister S."/>
            <person name="Riley R."/>
            <person name="Sitrit Y."/>
            <person name="Stielow J.B."/>
            <person name="Szollosi G."/>
            <person name="Zifcakova L."/>
            <person name="Stursova M."/>
            <person name="Spatafora J.W."/>
            <person name="Tedersoo L."/>
            <person name="Vaario L.M."/>
            <person name="Yamada A."/>
            <person name="Yan M."/>
            <person name="Wang P."/>
            <person name="Xu J."/>
            <person name="Bruns T."/>
            <person name="Baldrian P."/>
            <person name="Vilgalys R."/>
            <person name="Dunand C."/>
            <person name="Henrissat B."/>
            <person name="Grigoriev I.V."/>
            <person name="Hibbett D."/>
            <person name="Nagy L.G."/>
            <person name="Martin F.M."/>
        </authorList>
    </citation>
    <scope>NUCLEOTIDE SEQUENCE</scope>
    <source>
        <strain evidence="3">UH-Tt-Lm1</strain>
    </source>
</reference>
<dbReference type="InterPro" id="IPR011009">
    <property type="entry name" value="Kinase-like_dom_sf"/>
</dbReference>
<dbReference type="PANTHER" id="PTHR44329:SF214">
    <property type="entry name" value="PROTEIN KINASE DOMAIN-CONTAINING PROTEIN"/>
    <property type="match status" value="1"/>
</dbReference>
<feature type="region of interest" description="Disordered" evidence="1">
    <location>
        <begin position="23"/>
        <end position="100"/>
    </location>
</feature>
<evidence type="ECO:0000313" key="4">
    <source>
        <dbReference type="Proteomes" id="UP000736335"/>
    </source>
</evidence>
<proteinExistence type="predicted"/>
<dbReference type="InterPro" id="IPR001245">
    <property type="entry name" value="Ser-Thr/Tyr_kinase_cat_dom"/>
</dbReference>
<dbReference type="EMBL" id="WIUZ02000009">
    <property type="protein sequence ID" value="KAF9783676.1"/>
    <property type="molecule type" value="Genomic_DNA"/>
</dbReference>
<reference evidence="3" key="2">
    <citation type="submission" date="2020-11" db="EMBL/GenBank/DDBJ databases">
        <authorList>
            <consortium name="DOE Joint Genome Institute"/>
            <person name="Kuo A."/>
            <person name="Miyauchi S."/>
            <person name="Kiss E."/>
            <person name="Drula E."/>
            <person name="Kohler A."/>
            <person name="Sanchez-Garcia M."/>
            <person name="Andreopoulos B."/>
            <person name="Barry K.W."/>
            <person name="Bonito G."/>
            <person name="Buee M."/>
            <person name="Carver A."/>
            <person name="Chen C."/>
            <person name="Cichocki N."/>
            <person name="Clum A."/>
            <person name="Culley D."/>
            <person name="Crous P.W."/>
            <person name="Fauchery L."/>
            <person name="Girlanda M."/>
            <person name="Hayes R."/>
            <person name="Keri Z."/>
            <person name="Labutti K."/>
            <person name="Lipzen A."/>
            <person name="Lombard V."/>
            <person name="Magnuson J."/>
            <person name="Maillard F."/>
            <person name="Morin E."/>
            <person name="Murat C."/>
            <person name="Nolan M."/>
            <person name="Ohm R."/>
            <person name="Pangilinan J."/>
            <person name="Pereira M."/>
            <person name="Perotto S."/>
            <person name="Peter M."/>
            <person name="Riley R."/>
            <person name="Sitrit Y."/>
            <person name="Stielow B."/>
            <person name="Szollosi G."/>
            <person name="Zifcakova L."/>
            <person name="Stursova M."/>
            <person name="Spatafora J.W."/>
            <person name="Tedersoo L."/>
            <person name="Vaario L.-M."/>
            <person name="Yamada A."/>
            <person name="Yan M."/>
            <person name="Wang P."/>
            <person name="Xu J."/>
            <person name="Bruns T."/>
            <person name="Baldrian P."/>
            <person name="Vilgalys R."/>
            <person name="Henrissat B."/>
            <person name="Grigoriev I.V."/>
            <person name="Hibbett D."/>
            <person name="Nagy L.G."/>
            <person name="Martin F.M."/>
        </authorList>
    </citation>
    <scope>NUCLEOTIDE SEQUENCE</scope>
    <source>
        <strain evidence="3">UH-Tt-Lm1</strain>
    </source>
</reference>
<keyword evidence="3" id="KW-0418">Kinase</keyword>
<feature type="domain" description="Protein kinase" evidence="2">
    <location>
        <begin position="104"/>
        <end position="380"/>
    </location>
</feature>
<dbReference type="Gene3D" id="1.10.510.10">
    <property type="entry name" value="Transferase(Phosphotransferase) domain 1"/>
    <property type="match status" value="1"/>
</dbReference>
<dbReference type="OrthoDB" id="5966500at2759"/>
<keyword evidence="3" id="KW-0808">Transferase</keyword>
<keyword evidence="4" id="KW-1185">Reference proteome</keyword>
<organism evidence="3 4">
    <name type="scientific">Thelephora terrestris</name>
    <dbReference type="NCBI Taxonomy" id="56493"/>
    <lineage>
        <taxon>Eukaryota</taxon>
        <taxon>Fungi</taxon>
        <taxon>Dikarya</taxon>
        <taxon>Basidiomycota</taxon>
        <taxon>Agaricomycotina</taxon>
        <taxon>Agaricomycetes</taxon>
        <taxon>Thelephorales</taxon>
        <taxon>Thelephoraceae</taxon>
        <taxon>Thelephora</taxon>
    </lineage>
</organism>
<dbReference type="Pfam" id="PF07714">
    <property type="entry name" value="PK_Tyr_Ser-Thr"/>
    <property type="match status" value="1"/>
</dbReference>
<dbReference type="InterPro" id="IPR000719">
    <property type="entry name" value="Prot_kinase_dom"/>
</dbReference>
<protein>
    <submittedName>
        <fullName evidence="3">Kinase-like domain-containing protein</fullName>
    </submittedName>
</protein>
<evidence type="ECO:0000259" key="2">
    <source>
        <dbReference type="PROSITE" id="PS50011"/>
    </source>
</evidence>
<dbReference type="PANTHER" id="PTHR44329">
    <property type="entry name" value="SERINE/THREONINE-PROTEIN KINASE TNNI3K-RELATED"/>
    <property type="match status" value="1"/>
</dbReference>
<name>A0A9P6L5X3_9AGAM</name>
<dbReference type="InterPro" id="IPR051681">
    <property type="entry name" value="Ser/Thr_Kinases-Pseudokinases"/>
</dbReference>
<dbReference type="PRINTS" id="PR00109">
    <property type="entry name" value="TYRKINASE"/>
</dbReference>
<sequence length="384" mass="43144">MERWMKKGTIKAGIRACIESLKPFTHEGLAAPPTPKVKTSDSRDVEDTLPLGGADNTSAVNVTSRSNRESLAHQTAEHDTPENHSVEATQPPPPVKRLDGKITKNKTIPFAEGMYCEVWEGQWDTRGAEESSGDEIGGKKADVKKVALKVIRILKPPERAERARKALERELPSWAALHHQNILPFYGIADIDTRLHMVFPWCENGNLLDYVKKHPKEDKHRLLRGSAAGLNYLHLRNIVHGNIRCNNVLISHEGEPQICDFGVAKIIHETHENSVSKTVSSASIIRYAAPELIEHNNFSITTHADTYSFALLILECITEVPPFSNISRDAAVIHARISKKQTPPRPEKNLVSDELWDLMNRCWSIVPDQRPTMEVVHRFFLDLA</sequence>